<sequence length="202" mass="22303">MQLSVKGRHVDTGDAFRQYAYDRLSGILDKYFGDAIEASVTLSKDAFLFRAALSIHVGRGLLLQATGEAQDVHPAFDMAADRLAKQLRRYKRRLRDHGRTPATVADVLPAQQYILAPEDASEEEAAEEPDAKESLNGDQPLVVAEMQSEVPNLTVGEAVMRMDLADQPALLFQNRAHGGINMVYRRNDGNIGWIDPLGNRDG</sequence>
<keyword evidence="7" id="KW-1185">Reference proteome</keyword>
<name>A0ABT5YMA2_9PROT</name>
<dbReference type="Gene3D" id="3.30.505.50">
    <property type="entry name" value="Sigma 54 modulation/S30EA ribosomal protein, C-terminal domain"/>
    <property type="match status" value="1"/>
</dbReference>
<dbReference type="InterPro" id="IPR003489">
    <property type="entry name" value="RHF/RaiA"/>
</dbReference>
<dbReference type="NCBIfam" id="TIGR00741">
    <property type="entry name" value="yfiA"/>
    <property type="match status" value="1"/>
</dbReference>
<dbReference type="PANTHER" id="PTHR33231:SF1">
    <property type="entry name" value="30S RIBOSOMAL PROTEIN"/>
    <property type="match status" value="1"/>
</dbReference>
<protein>
    <recommendedName>
        <fullName evidence="3 4">Ribosome hibernation promoting factor</fullName>
        <shortName evidence="4">HPF</shortName>
    </recommendedName>
</protein>
<keyword evidence="4" id="KW-0963">Cytoplasm</keyword>
<feature type="domain" description="Sigma 54 modulation/S30EA ribosomal protein C-terminal" evidence="5">
    <location>
        <begin position="139"/>
        <end position="192"/>
    </location>
</feature>
<evidence type="ECO:0000259" key="5">
    <source>
        <dbReference type="Pfam" id="PF16321"/>
    </source>
</evidence>
<comment type="function">
    <text evidence="4">Required for dimerization of active 70S ribosomes into 100S ribosomes in stationary phase; 100S ribosomes are translationally inactive and sometimes present during exponential growth.</text>
</comment>
<dbReference type="Pfam" id="PF16321">
    <property type="entry name" value="Ribosom_S30AE_C"/>
    <property type="match status" value="1"/>
</dbReference>
<organism evidence="6 7">
    <name type="scientific">Aquibaculum arenosum</name>
    <dbReference type="NCBI Taxonomy" id="3032591"/>
    <lineage>
        <taxon>Bacteria</taxon>
        <taxon>Pseudomonadati</taxon>
        <taxon>Pseudomonadota</taxon>
        <taxon>Alphaproteobacteria</taxon>
        <taxon>Rhodospirillales</taxon>
        <taxon>Rhodovibrionaceae</taxon>
        <taxon>Aquibaculum</taxon>
    </lineage>
</organism>
<dbReference type="InterPro" id="IPR050574">
    <property type="entry name" value="HPF/YfiA_ribosome-assoc"/>
</dbReference>
<evidence type="ECO:0000313" key="6">
    <source>
        <dbReference type="EMBL" id="MDF2096092.1"/>
    </source>
</evidence>
<dbReference type="SUPFAM" id="SSF69754">
    <property type="entry name" value="Ribosome binding protein Y (YfiA homologue)"/>
    <property type="match status" value="1"/>
</dbReference>
<keyword evidence="1 4" id="KW-0810">Translation regulation</keyword>
<evidence type="ECO:0000256" key="2">
    <source>
        <dbReference type="ARBA" id="ARBA00038695"/>
    </source>
</evidence>
<evidence type="ECO:0000256" key="1">
    <source>
        <dbReference type="ARBA" id="ARBA00022845"/>
    </source>
</evidence>
<dbReference type="RefSeq" id="WP_275822155.1">
    <property type="nucleotide sequence ID" value="NZ_JARHUD010000004.1"/>
</dbReference>
<dbReference type="PANTHER" id="PTHR33231">
    <property type="entry name" value="30S RIBOSOMAL PROTEIN"/>
    <property type="match status" value="1"/>
</dbReference>
<dbReference type="Proteomes" id="UP001215503">
    <property type="component" value="Unassembled WGS sequence"/>
</dbReference>
<dbReference type="InterPro" id="IPR038416">
    <property type="entry name" value="Ribosom_S30AE_C_sf"/>
</dbReference>
<dbReference type="InterPro" id="IPR032528">
    <property type="entry name" value="Ribosom_S30AE_C"/>
</dbReference>
<comment type="caution">
    <text evidence="6">The sequence shown here is derived from an EMBL/GenBank/DDBJ whole genome shotgun (WGS) entry which is preliminary data.</text>
</comment>
<proteinExistence type="inferred from homology"/>
<accession>A0ABT5YMA2</accession>
<comment type="subcellular location">
    <subcellularLocation>
        <location evidence="4">Cytoplasm</location>
    </subcellularLocation>
</comment>
<evidence type="ECO:0000256" key="4">
    <source>
        <dbReference type="HAMAP-Rule" id="MF_00839"/>
    </source>
</evidence>
<comment type="subunit">
    <text evidence="2">Associates exclusively with 100S ribosomes, which are dimers of 70S ribosomes.</text>
</comment>
<dbReference type="InterPro" id="IPR034694">
    <property type="entry name" value="HPF_long/plastid"/>
</dbReference>
<dbReference type="Gene3D" id="3.30.160.100">
    <property type="entry name" value="Ribosome hibernation promotion factor-like"/>
    <property type="match status" value="1"/>
</dbReference>
<dbReference type="HAMAP" id="MF_00839">
    <property type="entry name" value="HPF"/>
    <property type="match status" value="1"/>
</dbReference>
<evidence type="ECO:0000313" key="7">
    <source>
        <dbReference type="Proteomes" id="UP001215503"/>
    </source>
</evidence>
<dbReference type="EMBL" id="JARHUD010000004">
    <property type="protein sequence ID" value="MDF2096092.1"/>
    <property type="molecule type" value="Genomic_DNA"/>
</dbReference>
<comment type="similarity">
    <text evidence="4">Belongs to the HPF/YfiA ribosome-associated protein family. Long HPF subfamily.</text>
</comment>
<reference evidence="6 7" key="1">
    <citation type="submission" date="2023-03" db="EMBL/GenBank/DDBJ databases">
        <title>Fodinicurvata sp. CAU 1616 isolated from sea sendiment.</title>
        <authorList>
            <person name="Kim W."/>
        </authorList>
    </citation>
    <scope>NUCLEOTIDE SEQUENCE [LARGE SCALE GENOMIC DNA]</scope>
    <source>
        <strain evidence="6 7">CAU 1616</strain>
    </source>
</reference>
<evidence type="ECO:0000256" key="3">
    <source>
        <dbReference type="ARBA" id="ARBA00041148"/>
    </source>
</evidence>
<comment type="subunit">
    <text evidence="4">Interacts with 100S ribosomes.</text>
</comment>
<dbReference type="InterPro" id="IPR036567">
    <property type="entry name" value="RHF-like"/>
</dbReference>
<dbReference type="CDD" id="cd00552">
    <property type="entry name" value="RaiA"/>
    <property type="match status" value="1"/>
</dbReference>
<gene>
    <name evidence="6" type="primary">raiA</name>
    <name evidence="4" type="synonym">hpf</name>
    <name evidence="6" type="ORF">P2G67_08900</name>
</gene>
<dbReference type="Pfam" id="PF02482">
    <property type="entry name" value="Ribosomal_S30AE"/>
    <property type="match status" value="1"/>
</dbReference>